<dbReference type="GO" id="GO:0006313">
    <property type="term" value="P:DNA transposition"/>
    <property type="evidence" value="ECO:0007669"/>
    <property type="project" value="InterPro"/>
</dbReference>
<proteinExistence type="predicted"/>
<reference evidence="2" key="1">
    <citation type="submission" date="2019-04" db="EMBL/GenBank/DDBJ databases">
        <authorList>
            <person name="Brambilla D."/>
        </authorList>
    </citation>
    <scope>NUCLEOTIDE SEQUENCE</scope>
    <source>
        <strain evidence="2">BAL1</strain>
    </source>
</reference>
<dbReference type="EMBL" id="CAAJGR010000077">
    <property type="protein sequence ID" value="VHO02744.1"/>
    <property type="molecule type" value="Genomic_DNA"/>
</dbReference>
<dbReference type="PANTHER" id="PTHR34322">
    <property type="entry name" value="TRANSPOSASE, Y1_TNP DOMAIN-CONTAINING"/>
    <property type="match status" value="1"/>
</dbReference>
<dbReference type="GO" id="GO:0004803">
    <property type="term" value="F:transposase activity"/>
    <property type="evidence" value="ECO:0007669"/>
    <property type="project" value="InterPro"/>
</dbReference>
<feature type="domain" description="Transposase IS200-like" evidence="1">
    <location>
        <begin position="9"/>
        <end position="123"/>
    </location>
</feature>
<dbReference type="GO" id="GO:0003677">
    <property type="term" value="F:DNA binding"/>
    <property type="evidence" value="ECO:0007669"/>
    <property type="project" value="InterPro"/>
</dbReference>
<dbReference type="SUPFAM" id="SSF143422">
    <property type="entry name" value="Transposase IS200-like"/>
    <property type="match status" value="1"/>
</dbReference>
<organism evidence="2">
    <name type="scientific">Rheinheimera sp. BAL341</name>
    <dbReference type="NCBI Taxonomy" id="1708203"/>
    <lineage>
        <taxon>Bacteria</taxon>
        <taxon>Pseudomonadati</taxon>
        <taxon>Pseudomonadota</taxon>
        <taxon>Gammaproteobacteria</taxon>
        <taxon>Chromatiales</taxon>
        <taxon>Chromatiaceae</taxon>
        <taxon>Rheinheimera</taxon>
    </lineage>
</organism>
<protein>
    <recommendedName>
        <fullName evidence="1">Transposase IS200-like domain-containing protein</fullName>
    </recommendedName>
</protein>
<evidence type="ECO:0000259" key="1">
    <source>
        <dbReference type="SMART" id="SM01321"/>
    </source>
</evidence>
<dbReference type="AlphaFoldDB" id="A0A486XJN9"/>
<dbReference type="InterPro" id="IPR036515">
    <property type="entry name" value="Transposase_17_sf"/>
</dbReference>
<gene>
    <name evidence="2" type="ORF">BAL341_989</name>
</gene>
<name>A0A486XJN9_9GAMM</name>
<dbReference type="Gene3D" id="3.30.70.1290">
    <property type="entry name" value="Transposase IS200-like"/>
    <property type="match status" value="1"/>
</dbReference>
<accession>A0A486XJN9</accession>
<dbReference type="SMART" id="SM01321">
    <property type="entry name" value="Y1_Tnp"/>
    <property type="match status" value="1"/>
</dbReference>
<dbReference type="Pfam" id="PF01797">
    <property type="entry name" value="Y1_Tnp"/>
    <property type="match status" value="1"/>
</dbReference>
<dbReference type="NCBIfam" id="NF047646">
    <property type="entry name" value="REP_Tyr_transpos"/>
    <property type="match status" value="1"/>
</dbReference>
<evidence type="ECO:0000313" key="2">
    <source>
        <dbReference type="EMBL" id="VHO02744.1"/>
    </source>
</evidence>
<dbReference type="PANTHER" id="PTHR34322:SF2">
    <property type="entry name" value="TRANSPOSASE IS200-LIKE DOMAIN-CONTAINING PROTEIN"/>
    <property type="match status" value="1"/>
</dbReference>
<dbReference type="InterPro" id="IPR002686">
    <property type="entry name" value="Transposase_17"/>
</dbReference>
<sequence length="278" mass="31955">MARPLRLEFAGALYHITSRGNERKAIYVDDTDFELFLTLLGKVCEQYNWVVHAYCLMTNHYHLLVETPDANLSKGMRQLNGTFTQAINRKHQRVGHLFQGRYKAILVDKDAYLLELSRYIVLNPIRAKMVQNLEEWPWSSWHVVMDKAASPAWLATDALLSMFAKQRKAAREKYAAFVQQGKNVPVWDKLSNQIFLGNDDFVQSHLAQLNEQDELSDIPKKQRRVAAKTFVEYENTANTRNDAIVAAYRSGGYTLKEIGSHFGLHYSWVSKIVAKSKT</sequence>